<comment type="caution">
    <text evidence="1">The sequence shown here is derived from an EMBL/GenBank/DDBJ whole genome shotgun (WGS) entry which is preliminary data.</text>
</comment>
<evidence type="ECO:0000313" key="1">
    <source>
        <dbReference type="EMBL" id="MBT9311730.1"/>
    </source>
</evidence>
<organism evidence="1 2">
    <name type="scientific">Leptothoe kymatousa TAU-MAC 1615</name>
    <dbReference type="NCBI Taxonomy" id="2364775"/>
    <lineage>
        <taxon>Bacteria</taxon>
        <taxon>Bacillati</taxon>
        <taxon>Cyanobacteriota</taxon>
        <taxon>Cyanophyceae</taxon>
        <taxon>Nodosilineales</taxon>
        <taxon>Cymatolegaceae</taxon>
        <taxon>Leptothoe</taxon>
        <taxon>Leptothoe kymatousa</taxon>
    </lineage>
</organism>
<dbReference type="SUPFAM" id="SSF158682">
    <property type="entry name" value="TerB-like"/>
    <property type="match status" value="1"/>
</dbReference>
<name>A0ABS5Y1Q9_9CYAN</name>
<dbReference type="EMBL" id="JADOER010000004">
    <property type="protein sequence ID" value="MBT9311730.1"/>
    <property type="molecule type" value="Genomic_DNA"/>
</dbReference>
<dbReference type="InterPro" id="IPR029024">
    <property type="entry name" value="TerB-like"/>
</dbReference>
<sequence>MPTEHDDVAQLVEKLIRTKRLTYSQYQTLSKMVLADGTVDEQERQQINRLFDAIQAGAVRIFD</sequence>
<keyword evidence="2" id="KW-1185">Reference proteome</keyword>
<accession>A0ABS5Y1Q9</accession>
<dbReference type="Proteomes" id="UP001196661">
    <property type="component" value="Unassembled WGS sequence"/>
</dbReference>
<gene>
    <name evidence="1" type="ORF">IXB28_05895</name>
</gene>
<protein>
    <submittedName>
        <fullName evidence="1">Uncharacterized protein</fullName>
    </submittedName>
</protein>
<reference evidence="1 2" key="1">
    <citation type="journal article" date="2021" name="Mar. Drugs">
        <title>Genome Reduction and Secondary Metabolism of the Marine Sponge-Associated Cyanobacterium Leptothoe.</title>
        <authorList>
            <person name="Konstantinou D."/>
            <person name="Popin R.V."/>
            <person name="Fewer D.P."/>
            <person name="Sivonen K."/>
            <person name="Gkelis S."/>
        </authorList>
    </citation>
    <scope>NUCLEOTIDE SEQUENCE [LARGE SCALE GENOMIC DNA]</scope>
    <source>
        <strain evidence="1 2">TAU-MAC 1615</strain>
    </source>
</reference>
<proteinExistence type="predicted"/>
<evidence type="ECO:0000313" key="2">
    <source>
        <dbReference type="Proteomes" id="UP001196661"/>
    </source>
</evidence>